<dbReference type="RefSeq" id="WP_211911078.1">
    <property type="nucleotide sequence ID" value="NZ_CP036498.1"/>
</dbReference>
<evidence type="ECO:0000256" key="1">
    <source>
        <dbReference type="SAM" id="Phobius"/>
    </source>
</evidence>
<gene>
    <name evidence="2" type="ORF">RPMA_00945</name>
</gene>
<protein>
    <submittedName>
        <fullName evidence="2">Uncharacterized protein</fullName>
    </submittedName>
</protein>
<keyword evidence="1" id="KW-0472">Membrane</keyword>
<dbReference type="EMBL" id="CP036498">
    <property type="protein sequence ID" value="QUS37590.1"/>
    <property type="molecule type" value="Genomic_DNA"/>
</dbReference>
<reference evidence="2 3" key="1">
    <citation type="submission" date="2019-02" db="EMBL/GenBank/DDBJ databases">
        <title>Emended description of the genus Rhodopseudomonas and description of Rhodopseudomonas albus sp. nov., a non-phototrophic, heavy-metal-tolerant bacterium isolated from garden soil.</title>
        <authorList>
            <person name="Bao Z."/>
            <person name="Cao W.W."/>
            <person name="Sato Y."/>
            <person name="Nishizawa T."/>
            <person name="Zhao J."/>
            <person name="Guo Y."/>
            <person name="Ohta H."/>
        </authorList>
    </citation>
    <scope>NUCLEOTIDE SEQUENCE [LARGE SCALE GENOMIC DNA]</scope>
    <source>
        <strain evidence="2 3">SK50-23</strain>
    </source>
</reference>
<keyword evidence="1" id="KW-1133">Transmembrane helix</keyword>
<evidence type="ECO:0000313" key="3">
    <source>
        <dbReference type="Proteomes" id="UP000682843"/>
    </source>
</evidence>
<organism evidence="2 3">
    <name type="scientific">Tardiphaga alba</name>
    <dbReference type="NCBI Taxonomy" id="340268"/>
    <lineage>
        <taxon>Bacteria</taxon>
        <taxon>Pseudomonadati</taxon>
        <taxon>Pseudomonadota</taxon>
        <taxon>Alphaproteobacteria</taxon>
        <taxon>Hyphomicrobiales</taxon>
        <taxon>Nitrobacteraceae</taxon>
        <taxon>Tardiphaga</taxon>
    </lineage>
</organism>
<name>A0ABX8A5R4_9BRAD</name>
<accession>A0ABX8A5R4</accession>
<proteinExistence type="predicted"/>
<evidence type="ECO:0000313" key="2">
    <source>
        <dbReference type="EMBL" id="QUS37590.1"/>
    </source>
</evidence>
<keyword evidence="3" id="KW-1185">Reference proteome</keyword>
<keyword evidence="1" id="KW-0812">Transmembrane</keyword>
<dbReference type="Proteomes" id="UP000682843">
    <property type="component" value="Chromosome"/>
</dbReference>
<sequence>MELITRLFLVLAAPITALFVSRDALNFGVIQVMVAVALFVLMVAALAFWPRRESGNTEI</sequence>
<feature type="transmembrane region" description="Helical" evidence="1">
    <location>
        <begin position="27"/>
        <end position="49"/>
    </location>
</feature>